<keyword evidence="2" id="KW-1185">Reference proteome</keyword>
<name>A0A8J3XZ89_9ACTN</name>
<reference evidence="1" key="1">
    <citation type="submission" date="2021-01" db="EMBL/GenBank/DDBJ databases">
        <title>Whole genome shotgun sequence of Planotetraspora thailandica NBRC 104271.</title>
        <authorList>
            <person name="Komaki H."/>
            <person name="Tamura T."/>
        </authorList>
    </citation>
    <scope>NUCLEOTIDE SEQUENCE</scope>
    <source>
        <strain evidence="1">NBRC 104271</strain>
    </source>
</reference>
<proteinExistence type="predicted"/>
<sequence length="289" mass="30373">MPFVTLRKRRSEKPLPSGGGGVTPFFDPLGWDPHIGIDVALGLLGWTCEKAAGGTAAEALARLEAASVTGPVVVGPVEMGLLLHQPGSGKAMDADHWVVVNGVSDGVVRFHDPHGHPFATLPAHDFLAAWNWQSPTYPAEPYVMRWNFTRAGDVDPVTAVRGSLPAAARWLGGPQDDGQASLSEAGASLGGAAAAERLADVTEAGLARWQVDHLVWFAIRVGARRLSDASAWLGTIGLPAAAAIAWEQAELVGGLQHSFVSGDNAAAAASLRRLAPTYERLREEIAAHL</sequence>
<accession>A0A8J3XZ89</accession>
<comment type="caution">
    <text evidence="1">The sequence shown here is derived from an EMBL/GenBank/DDBJ whole genome shotgun (WGS) entry which is preliminary data.</text>
</comment>
<protein>
    <submittedName>
        <fullName evidence="1">Uncharacterized protein</fullName>
    </submittedName>
</protein>
<dbReference type="AlphaFoldDB" id="A0A8J3XZ89"/>
<dbReference type="Proteomes" id="UP000605992">
    <property type="component" value="Unassembled WGS sequence"/>
</dbReference>
<organism evidence="1 2">
    <name type="scientific">Planotetraspora thailandica</name>
    <dbReference type="NCBI Taxonomy" id="487172"/>
    <lineage>
        <taxon>Bacteria</taxon>
        <taxon>Bacillati</taxon>
        <taxon>Actinomycetota</taxon>
        <taxon>Actinomycetes</taxon>
        <taxon>Streptosporangiales</taxon>
        <taxon>Streptosporangiaceae</taxon>
        <taxon>Planotetraspora</taxon>
    </lineage>
</organism>
<dbReference type="EMBL" id="BOOR01000042">
    <property type="protein sequence ID" value="GII56898.1"/>
    <property type="molecule type" value="Genomic_DNA"/>
</dbReference>
<evidence type="ECO:0000313" key="1">
    <source>
        <dbReference type="EMBL" id="GII56898.1"/>
    </source>
</evidence>
<gene>
    <name evidence="1" type="ORF">Pth03_52870</name>
</gene>
<evidence type="ECO:0000313" key="2">
    <source>
        <dbReference type="Proteomes" id="UP000605992"/>
    </source>
</evidence>